<sequence>MADKKNSQAQHSFGFFQKALEGQLERMESWNQQVNKLQKQGFEQADQAMENAAALNRASMRYAQALTQDVWEIGIEAVRNAGDMFSPRD</sequence>
<name>A0A4Y6PQ94_PERCE</name>
<dbReference type="AlphaFoldDB" id="A0A4Y6PQ94"/>
<gene>
    <name evidence="1" type="ORF">FIV42_05895</name>
</gene>
<evidence type="ECO:0000313" key="2">
    <source>
        <dbReference type="Proteomes" id="UP000315995"/>
    </source>
</evidence>
<evidence type="ECO:0008006" key="3">
    <source>
        <dbReference type="Google" id="ProtNLM"/>
    </source>
</evidence>
<evidence type="ECO:0000313" key="1">
    <source>
        <dbReference type="EMBL" id="QDG50279.1"/>
    </source>
</evidence>
<accession>A0A4Y6PQ94</accession>
<keyword evidence="2" id="KW-1185">Reference proteome</keyword>
<organism evidence="1 2">
    <name type="scientific">Persicimonas caeni</name>
    <dbReference type="NCBI Taxonomy" id="2292766"/>
    <lineage>
        <taxon>Bacteria</taxon>
        <taxon>Deltaproteobacteria</taxon>
        <taxon>Bradymonadales</taxon>
        <taxon>Bradymonadaceae</taxon>
        <taxon>Persicimonas</taxon>
    </lineage>
</organism>
<dbReference type="RefSeq" id="WP_141196775.1">
    <property type="nucleotide sequence ID" value="NZ_CP041186.1"/>
</dbReference>
<dbReference type="Proteomes" id="UP000315995">
    <property type="component" value="Chromosome"/>
</dbReference>
<reference evidence="1 2" key="1">
    <citation type="submission" date="2019-06" db="EMBL/GenBank/DDBJ databases">
        <title>Persicimonas caeni gen. nov., sp. nov., a predatory bacterium isolated from solar saltern.</title>
        <authorList>
            <person name="Wang S."/>
        </authorList>
    </citation>
    <scope>NUCLEOTIDE SEQUENCE [LARGE SCALE GENOMIC DNA]</scope>
    <source>
        <strain evidence="1 2">YN101</strain>
    </source>
</reference>
<accession>A0A5B8Y0T7</accession>
<dbReference type="EMBL" id="CP041186">
    <property type="protein sequence ID" value="QDG50279.1"/>
    <property type="molecule type" value="Genomic_DNA"/>
</dbReference>
<protein>
    <recommendedName>
        <fullName evidence="3">Phasin family protein</fullName>
    </recommendedName>
</protein>
<proteinExistence type="predicted"/>